<keyword evidence="1" id="KW-0812">Transmembrane</keyword>
<protein>
    <recommendedName>
        <fullName evidence="2">Peptidase S26 domain-containing protein</fullName>
    </recommendedName>
</protein>
<keyword evidence="1" id="KW-1133">Transmembrane helix</keyword>
<dbReference type="AlphaFoldDB" id="A0A520XG28"/>
<organism evidence="3 4">
    <name type="scientific">Candidatus Acidulodesulfobacterium acidiphilum</name>
    <dbReference type="NCBI Taxonomy" id="2597224"/>
    <lineage>
        <taxon>Bacteria</taxon>
        <taxon>Deltaproteobacteria</taxon>
        <taxon>Candidatus Acidulodesulfobacterales</taxon>
        <taxon>Candidatus Acidulodesulfobacterium</taxon>
    </lineage>
</organism>
<keyword evidence="1" id="KW-0472">Membrane</keyword>
<dbReference type="GO" id="GO:0006465">
    <property type="term" value="P:signal peptide processing"/>
    <property type="evidence" value="ECO:0007669"/>
    <property type="project" value="InterPro"/>
</dbReference>
<dbReference type="Pfam" id="PF10502">
    <property type="entry name" value="Peptidase_S26"/>
    <property type="match status" value="1"/>
</dbReference>
<dbReference type="Proteomes" id="UP000322454">
    <property type="component" value="Unassembled WGS sequence"/>
</dbReference>
<dbReference type="EMBL" id="SHMQ01000002">
    <property type="protein sequence ID" value="RZV40152.1"/>
    <property type="molecule type" value="Genomic_DNA"/>
</dbReference>
<feature type="transmembrane region" description="Helical" evidence="1">
    <location>
        <begin position="20"/>
        <end position="40"/>
    </location>
</feature>
<sequence>MKTLREKLKAGLKSKRFYSISALILFFAFFYLIISQFYAFGISNTPSMDTYFFINEKYTALRPAIKDGKAVVFPAPKRFFLWKKYYEANGLHYPKKDLLVKYVACTHGQILNTVGRKDYCNGRFIAEIPKYAVLIPMPHMKIKGFPVWHNYKIPAGYFFAASPDKYGLDSRYFGLVKDSVVKYNTIPLFPKSVIR</sequence>
<feature type="domain" description="Peptidase S26" evidence="2">
    <location>
        <begin position="20"/>
        <end position="179"/>
    </location>
</feature>
<dbReference type="GO" id="GO:0004252">
    <property type="term" value="F:serine-type endopeptidase activity"/>
    <property type="evidence" value="ECO:0007669"/>
    <property type="project" value="InterPro"/>
</dbReference>
<gene>
    <name evidence="3" type="ORF">EVJ48_01295</name>
</gene>
<dbReference type="InterPro" id="IPR019533">
    <property type="entry name" value="Peptidase_S26"/>
</dbReference>
<name>A0A520XG28_9DELT</name>
<comment type="caution">
    <text evidence="3">The sequence shown here is derived from an EMBL/GenBank/DDBJ whole genome shotgun (WGS) entry which is preliminary data.</text>
</comment>
<proteinExistence type="predicted"/>
<evidence type="ECO:0000313" key="3">
    <source>
        <dbReference type="EMBL" id="RZV40152.1"/>
    </source>
</evidence>
<dbReference type="InterPro" id="IPR036286">
    <property type="entry name" value="LexA/Signal_pep-like_sf"/>
</dbReference>
<reference evidence="3 4" key="1">
    <citation type="submission" date="2019-01" db="EMBL/GenBank/DDBJ databases">
        <title>Insights into ecological role of a new deltaproteobacterial order Candidatus Sinidesulfobacterales (Sva0485) by metagenomics and metatranscriptomics.</title>
        <authorList>
            <person name="Tan S."/>
            <person name="Liu J."/>
            <person name="Fang Y."/>
            <person name="Hedlund B."/>
            <person name="Lian Z.-H."/>
            <person name="Huang L.-Y."/>
            <person name="Li J.-T."/>
            <person name="Huang L.-N."/>
            <person name="Li W.-J."/>
            <person name="Jiang H.-C."/>
            <person name="Dong H.-L."/>
            <person name="Shu W.-S."/>
        </authorList>
    </citation>
    <scope>NUCLEOTIDE SEQUENCE [LARGE SCALE GENOMIC DNA]</scope>
    <source>
        <strain evidence="3">AP4</strain>
    </source>
</reference>
<evidence type="ECO:0000313" key="4">
    <source>
        <dbReference type="Proteomes" id="UP000322454"/>
    </source>
</evidence>
<evidence type="ECO:0000256" key="1">
    <source>
        <dbReference type="SAM" id="Phobius"/>
    </source>
</evidence>
<evidence type="ECO:0000259" key="2">
    <source>
        <dbReference type="Pfam" id="PF10502"/>
    </source>
</evidence>
<accession>A0A520XG28</accession>
<dbReference type="SUPFAM" id="SSF51306">
    <property type="entry name" value="LexA/Signal peptidase"/>
    <property type="match status" value="1"/>
</dbReference>